<feature type="chain" id="PRO_5018753130" description="Peptidase C1A papain C-terminal domain-containing protein" evidence="3">
    <location>
        <begin position="23"/>
        <end position="639"/>
    </location>
</feature>
<keyword evidence="3" id="KW-0732">Signal</keyword>
<dbReference type="Gene3D" id="3.90.70.10">
    <property type="entry name" value="Cysteine proteinases"/>
    <property type="match status" value="2"/>
</dbReference>
<keyword evidence="6" id="KW-1185">Reference proteome</keyword>
<keyword evidence="2" id="KW-0865">Zymogen</keyword>
<evidence type="ECO:0000256" key="1">
    <source>
        <dbReference type="ARBA" id="ARBA00008455"/>
    </source>
</evidence>
<evidence type="ECO:0000256" key="2">
    <source>
        <dbReference type="ARBA" id="ARBA00023145"/>
    </source>
</evidence>
<evidence type="ECO:0000259" key="4">
    <source>
        <dbReference type="SMART" id="SM00645"/>
    </source>
</evidence>
<dbReference type="InterPro" id="IPR013128">
    <property type="entry name" value="Peptidase_C1A"/>
</dbReference>
<dbReference type="Pfam" id="PF00112">
    <property type="entry name" value="Peptidase_C1"/>
    <property type="match status" value="2"/>
</dbReference>
<proteinExistence type="inferred from homology"/>
<dbReference type="FunFam" id="3.90.70.10:FF:000117">
    <property type="entry name" value="Probable papain cysteine protease"/>
    <property type="match status" value="1"/>
</dbReference>
<dbReference type="GO" id="GO:0008234">
    <property type="term" value="F:cysteine-type peptidase activity"/>
    <property type="evidence" value="ECO:0007669"/>
    <property type="project" value="InterPro"/>
</dbReference>
<gene>
    <name evidence="5" type="ORF">PPERSA_03281</name>
</gene>
<reference evidence="5 6" key="1">
    <citation type="journal article" date="2015" name="Sci. Rep.">
        <title>Genome of the facultative scuticociliatosis pathogen Pseudocohnilembus persalinus provides insight into its virulence through horizontal gene transfer.</title>
        <authorList>
            <person name="Xiong J."/>
            <person name="Wang G."/>
            <person name="Cheng J."/>
            <person name="Tian M."/>
            <person name="Pan X."/>
            <person name="Warren A."/>
            <person name="Jiang C."/>
            <person name="Yuan D."/>
            <person name="Miao W."/>
        </authorList>
    </citation>
    <scope>NUCLEOTIDE SEQUENCE [LARGE SCALE GENOMIC DNA]</scope>
    <source>
        <strain evidence="5">36N120E</strain>
    </source>
</reference>
<feature type="domain" description="Peptidase C1A papain C-terminal" evidence="4">
    <location>
        <begin position="72"/>
        <end position="311"/>
    </location>
</feature>
<comment type="caution">
    <text evidence="5">The sequence shown here is derived from an EMBL/GenBank/DDBJ whole genome shotgun (WGS) entry which is preliminary data.</text>
</comment>
<dbReference type="InterPro" id="IPR038765">
    <property type="entry name" value="Papain-like_cys_pep_sf"/>
</dbReference>
<accession>A0A0V0QZX6</accession>
<dbReference type="GO" id="GO:0006508">
    <property type="term" value="P:proteolysis"/>
    <property type="evidence" value="ECO:0007669"/>
    <property type="project" value="InterPro"/>
</dbReference>
<dbReference type="PANTHER" id="PTHR12411">
    <property type="entry name" value="CYSTEINE PROTEASE FAMILY C1-RELATED"/>
    <property type="match status" value="1"/>
</dbReference>
<feature type="signal peptide" evidence="3">
    <location>
        <begin position="1"/>
        <end position="22"/>
    </location>
</feature>
<dbReference type="AlphaFoldDB" id="A0A0V0QZX6"/>
<dbReference type="Proteomes" id="UP000054937">
    <property type="component" value="Unassembled WGS sequence"/>
</dbReference>
<comment type="similarity">
    <text evidence="1">Belongs to the peptidase C1 family.</text>
</comment>
<dbReference type="InterPro" id="IPR000668">
    <property type="entry name" value="Peptidase_C1A_C"/>
</dbReference>
<feature type="domain" description="Peptidase C1A papain C-terminal" evidence="4">
    <location>
        <begin position="377"/>
        <end position="622"/>
    </location>
</feature>
<organism evidence="5 6">
    <name type="scientific">Pseudocohnilembus persalinus</name>
    <name type="common">Ciliate</name>
    <dbReference type="NCBI Taxonomy" id="266149"/>
    <lineage>
        <taxon>Eukaryota</taxon>
        <taxon>Sar</taxon>
        <taxon>Alveolata</taxon>
        <taxon>Ciliophora</taxon>
        <taxon>Intramacronucleata</taxon>
        <taxon>Oligohymenophorea</taxon>
        <taxon>Scuticociliatia</taxon>
        <taxon>Philasterida</taxon>
        <taxon>Pseudocohnilembidae</taxon>
        <taxon>Pseudocohnilembus</taxon>
    </lineage>
</organism>
<dbReference type="OMA" id="QWSHCSS"/>
<dbReference type="EMBL" id="LDAU01000083">
    <property type="protein sequence ID" value="KRX07448.1"/>
    <property type="molecule type" value="Genomic_DNA"/>
</dbReference>
<dbReference type="InParanoid" id="A0A0V0QZX6"/>
<dbReference type="OrthoDB" id="190265at2759"/>
<evidence type="ECO:0000313" key="5">
    <source>
        <dbReference type="EMBL" id="KRX07448.1"/>
    </source>
</evidence>
<evidence type="ECO:0000256" key="3">
    <source>
        <dbReference type="SAM" id="SignalP"/>
    </source>
</evidence>
<dbReference type="SUPFAM" id="SSF54001">
    <property type="entry name" value="Cysteine proteinases"/>
    <property type="match status" value="2"/>
</dbReference>
<dbReference type="SMART" id="SM00645">
    <property type="entry name" value="Pept_C1"/>
    <property type="match status" value="2"/>
</dbReference>
<evidence type="ECO:0000313" key="6">
    <source>
        <dbReference type="Proteomes" id="UP000054937"/>
    </source>
</evidence>
<sequence length="639" mass="73563">MIKIFLITLILVISISKQFTISKKFVDPLYQSPKELLNINLQRGFIPKNDIQIPNFQTPQYKRQNKYYHEPLPENFSWANNNGINYLTTIQNQKNPRYCSSSWAFAASSSISDRIKIKRKAQWPDIMIGVQQLLSCDTENQGCQGGDDLQAYKYIYENEIPDITCSAYQAKSYLQGVTCTKFNMCGQCWMGAKCMNQDGYYTYTLEEFGRIKGEKNMMEEIYENGPISCAMENTLHLEFYKKGILYDPEPQSDHKLNHVVSIVGWGSDERTNTDYWIVRNSWGETWGEFGMFKLEKGVNAFGIESRCNYAIPKNTWQEIDHLLTAPQYSGYELDLEAKKKGEKLGLKPNQEIIHDGIKEKVLIKTQRPHEYIKKEDLPTNWDWRQVDGVNYMSQNTNQHLPVYCGCCWAYGTSSSIADRLNIITKNKFPRTVLSVQAIVNCRWGGTCSGGKSQQVYQEANEHGIPVNTCQNYVAKNPAIFECSEMQKCSQCWPGKYGSDICMPVSKVQKKYPQVYVDEYGDIEKNNETQMMSEIYARGPISCSMQSTDNFKYYKKGVYYEKLNSTSTNHVIQVLGWGTTEDGEDYWIGRNSAGTFWGEYGFFKISRKDGYNLNIETHCNWGVPTTSVYDGLEEDNYDED</sequence>
<name>A0A0V0QZX6_PSEPJ</name>
<protein>
    <recommendedName>
        <fullName evidence="4">Peptidase C1A papain C-terminal domain-containing protein</fullName>
    </recommendedName>
</protein>